<dbReference type="InterPro" id="IPR027056">
    <property type="entry name" value="Gluconate_2DH_su3"/>
</dbReference>
<dbReference type="KEGG" id="mthd:A3224_13360"/>
<reference evidence="2" key="2">
    <citation type="submission" date="2016-03" db="EMBL/GenBank/DDBJ databases">
        <authorList>
            <person name="Ploux O."/>
        </authorList>
    </citation>
    <scope>NUCLEOTIDE SEQUENCE [LARGE SCALE GENOMIC DNA]</scope>
    <source>
        <strain evidence="2">DAU221</strain>
    </source>
</reference>
<protein>
    <submittedName>
        <fullName evidence="3">Gluconate 2-dehydrogenase subunit 3 family protein</fullName>
    </submittedName>
</protein>
<keyword evidence="4" id="KW-1185">Reference proteome</keyword>
<dbReference type="GeneID" id="76609029"/>
<reference evidence="3" key="3">
    <citation type="submission" date="2022-11" db="EMBL/GenBank/DDBJ databases">
        <title>Chitin-degrading and fungicidal potential of chitinolytic bacterial strains from marine environment of the Pacific Ocean regions.</title>
        <authorList>
            <person name="Pentekhina I."/>
            <person name="Nedashkovskaya O."/>
            <person name="Seitkalieva A."/>
            <person name="Podvolotskaya A."/>
            <person name="Tekutyeva L."/>
            <person name="Balabanova L."/>
        </authorList>
    </citation>
    <scope>NUCLEOTIDE SEQUENCE</scope>
    <source>
        <strain evidence="3">KMM 6838</strain>
    </source>
</reference>
<dbReference type="AlphaFoldDB" id="A0A143HP09"/>
<dbReference type="Proteomes" id="UP001209730">
    <property type="component" value="Unassembled WGS sequence"/>
</dbReference>
<dbReference type="Proteomes" id="UP000076077">
    <property type="component" value="Chromosome"/>
</dbReference>
<evidence type="ECO:0000313" key="3">
    <source>
        <dbReference type="EMBL" id="MCX2803090.1"/>
    </source>
</evidence>
<evidence type="ECO:0000313" key="2">
    <source>
        <dbReference type="EMBL" id="AMX03428.1"/>
    </source>
</evidence>
<reference evidence="4" key="1">
    <citation type="submission" date="2016-03" db="EMBL/GenBank/DDBJ databases">
        <authorList>
            <person name="Lee Y.-S."/>
            <person name="Choi Y.-L."/>
        </authorList>
    </citation>
    <scope>NUCLEOTIDE SEQUENCE [LARGE SCALE GENOMIC DNA]</scope>
    <source>
        <strain evidence="4">DAU221</strain>
    </source>
</reference>
<sequence length="193" mass="21121">MSATELGPDQARRALLRRAALTLGVSAISPAVSAALLRAGTTPPLHQFSVAHRELVAELADMILPDTDTPGARRAGVPQFIETLFSQFTPGHRARFLRGLEEVNARASVEASDGFLRADATARERIVERMDREAFSGGDSSRYSFFREFKELTLIGYYTSEAGASRELRYVSVPGDYRGCVPLAEIGRSWATE</sequence>
<dbReference type="RefSeq" id="WP_067155599.1">
    <property type="nucleotide sequence ID" value="NZ_CP014864.1"/>
</dbReference>
<name>A0A143HP09_MICTH</name>
<evidence type="ECO:0000256" key="1">
    <source>
        <dbReference type="SAM" id="SignalP"/>
    </source>
</evidence>
<evidence type="ECO:0000313" key="4">
    <source>
        <dbReference type="Proteomes" id="UP000076077"/>
    </source>
</evidence>
<gene>
    <name evidence="2" type="ORF">A3224_13360</name>
    <name evidence="3" type="ORF">OQJ68_14950</name>
</gene>
<dbReference type="EMBL" id="CP014864">
    <property type="protein sequence ID" value="AMX03428.1"/>
    <property type="molecule type" value="Genomic_DNA"/>
</dbReference>
<feature type="chain" id="PRO_5013476343" evidence="1">
    <location>
        <begin position="35"/>
        <end position="193"/>
    </location>
</feature>
<accession>A0A143HP09</accession>
<dbReference type="STRING" id="252514.A3224_13360"/>
<dbReference type="EMBL" id="JAPHQB010000031">
    <property type="protein sequence ID" value="MCX2803090.1"/>
    <property type="molecule type" value="Genomic_DNA"/>
</dbReference>
<dbReference type="Pfam" id="PF13618">
    <property type="entry name" value="Gluconate_2-dh3"/>
    <property type="match status" value="1"/>
</dbReference>
<keyword evidence="1" id="KW-0732">Signal</keyword>
<organism evidence="2 4">
    <name type="scientific">Microbulbifer thermotolerans</name>
    <dbReference type="NCBI Taxonomy" id="252514"/>
    <lineage>
        <taxon>Bacteria</taxon>
        <taxon>Pseudomonadati</taxon>
        <taxon>Pseudomonadota</taxon>
        <taxon>Gammaproteobacteria</taxon>
        <taxon>Cellvibrionales</taxon>
        <taxon>Microbulbiferaceae</taxon>
        <taxon>Microbulbifer</taxon>
    </lineage>
</organism>
<dbReference type="OrthoDB" id="6385145at2"/>
<feature type="signal peptide" evidence="1">
    <location>
        <begin position="1"/>
        <end position="34"/>
    </location>
</feature>
<proteinExistence type="predicted"/>